<evidence type="ECO:0000256" key="6">
    <source>
        <dbReference type="ARBA" id="ARBA00022825"/>
    </source>
</evidence>
<dbReference type="InterPro" id="IPR019500">
    <property type="entry name" value="Pep_S46"/>
</dbReference>
<dbReference type="STRING" id="926562.Oweho_2631"/>
<keyword evidence="9" id="KW-1185">Reference proteome</keyword>
<evidence type="ECO:0000256" key="1">
    <source>
        <dbReference type="ARBA" id="ARBA00010491"/>
    </source>
</evidence>
<dbReference type="PANTHER" id="PTHR38469:SF1">
    <property type="entry name" value="PERIPLASMIC PEPTIDASE SUBFAMILY S1B"/>
    <property type="match status" value="1"/>
</dbReference>
<dbReference type="KEGG" id="oho:Oweho_2631"/>
<dbReference type="SUPFAM" id="SSF50494">
    <property type="entry name" value="Trypsin-like serine proteases"/>
    <property type="match status" value="1"/>
</dbReference>
<dbReference type="AlphaFoldDB" id="G8R8Y7"/>
<dbReference type="PANTHER" id="PTHR38469">
    <property type="entry name" value="PERIPLASMIC PEPTIDASE SUBFAMILY S1B"/>
    <property type="match status" value="1"/>
</dbReference>
<name>G8R8Y7_OWEHD</name>
<evidence type="ECO:0000256" key="3">
    <source>
        <dbReference type="ARBA" id="ARBA00022670"/>
    </source>
</evidence>
<dbReference type="InterPro" id="IPR009003">
    <property type="entry name" value="Peptidase_S1_PA"/>
</dbReference>
<keyword evidence="3 7" id="KW-0645">Protease</keyword>
<keyword evidence="4" id="KW-0732">Signal</keyword>
<dbReference type="GO" id="GO:0008239">
    <property type="term" value="F:dipeptidyl-peptidase activity"/>
    <property type="evidence" value="ECO:0007669"/>
    <property type="project" value="UniProtKB-UniRule"/>
</dbReference>
<keyword evidence="2 7" id="KW-0031">Aminopeptidase</keyword>
<dbReference type="Proteomes" id="UP000005631">
    <property type="component" value="Chromosome"/>
</dbReference>
<dbReference type="PATRIC" id="fig|926562.3.peg.2644"/>
<comment type="similarity">
    <text evidence="1 7">Belongs to the peptidase S46 family.</text>
</comment>
<protein>
    <recommendedName>
        <fullName evidence="7">Dipeptidyl-peptidase</fullName>
        <ecNumber evidence="7">3.4.14.-</ecNumber>
    </recommendedName>
</protein>
<evidence type="ECO:0000256" key="7">
    <source>
        <dbReference type="RuleBase" id="RU366067"/>
    </source>
</evidence>
<evidence type="ECO:0000256" key="4">
    <source>
        <dbReference type="ARBA" id="ARBA00022729"/>
    </source>
</evidence>
<dbReference type="HOGENOM" id="CLU_013776_0_0_10"/>
<dbReference type="GO" id="GO:0043171">
    <property type="term" value="P:peptide catabolic process"/>
    <property type="evidence" value="ECO:0007669"/>
    <property type="project" value="UniProtKB-UniRule"/>
</dbReference>
<dbReference type="GO" id="GO:0070009">
    <property type="term" value="F:serine-type aminopeptidase activity"/>
    <property type="evidence" value="ECO:0007669"/>
    <property type="project" value="UniProtKB-UniRule"/>
</dbReference>
<proteinExistence type="inferred from homology"/>
<dbReference type="GO" id="GO:0006508">
    <property type="term" value="P:proteolysis"/>
    <property type="evidence" value="ECO:0007669"/>
    <property type="project" value="UniProtKB-KW"/>
</dbReference>
<dbReference type="Gene3D" id="2.40.10.10">
    <property type="entry name" value="Trypsin-like serine proteases"/>
    <property type="match status" value="1"/>
</dbReference>
<gene>
    <name evidence="8" type="ordered locus">Oweho_2631</name>
</gene>
<dbReference type="InterPro" id="IPR043504">
    <property type="entry name" value="Peptidase_S1_PA_chymotrypsin"/>
</dbReference>
<reference evidence="8 9" key="1">
    <citation type="journal article" date="2012" name="Stand. Genomic Sci.">
        <title>Genome sequence of the orange-pigmented seawater bacterium Owenweeksia hongkongensis type strain (UST20020801(T)).</title>
        <authorList>
            <person name="Riedel T."/>
            <person name="Held B."/>
            <person name="Nolan M."/>
            <person name="Lucas S."/>
            <person name="Lapidus A."/>
            <person name="Tice H."/>
            <person name="Del Rio T.G."/>
            <person name="Cheng J.F."/>
            <person name="Han C."/>
            <person name="Tapia R."/>
            <person name="Goodwin L.A."/>
            <person name="Pitluck S."/>
            <person name="Liolios K."/>
            <person name="Mavromatis K."/>
            <person name="Pagani I."/>
            <person name="Ivanova N."/>
            <person name="Mikhailova N."/>
            <person name="Pati A."/>
            <person name="Chen A."/>
            <person name="Palaniappan K."/>
            <person name="Rohde M."/>
            <person name="Tindall B.J."/>
            <person name="Detter J.C."/>
            <person name="Goker M."/>
            <person name="Woyke T."/>
            <person name="Bristow J."/>
            <person name="Eisen J.A."/>
            <person name="Markowitz V."/>
            <person name="Hugenholtz P."/>
            <person name="Klenk H.P."/>
            <person name="Kyrpides N.C."/>
        </authorList>
    </citation>
    <scope>NUCLEOTIDE SEQUENCE</scope>
    <source>
        <strain evidence="9">DSM 17368 / JCM 12287 / NRRL B-23963</strain>
    </source>
</reference>
<keyword evidence="6 7" id="KW-0720">Serine protease</keyword>
<evidence type="ECO:0000313" key="8">
    <source>
        <dbReference type="EMBL" id="AEV33595.1"/>
    </source>
</evidence>
<comment type="function">
    <text evidence="7">Catalyzes the removal of dipeptides from the N-terminus of oligopeptides.</text>
</comment>
<evidence type="ECO:0000256" key="5">
    <source>
        <dbReference type="ARBA" id="ARBA00022801"/>
    </source>
</evidence>
<dbReference type="EMBL" id="CP003156">
    <property type="protein sequence ID" value="AEV33595.1"/>
    <property type="molecule type" value="Genomic_DNA"/>
</dbReference>
<keyword evidence="5 7" id="KW-0378">Hydrolase</keyword>
<sequence>MTVSISIAPSCIGLTFAENMEKRKHVYLFIFAILFKLNTQTMKKFFALALAFLLALPSFADEGMWLPILLNRNYEDMKAHGLQLTAEELYSVNNSSLKDAIVSLGGFCTGEIISENGLLLTNHHCGFEAIQTHSTVEHNYLDDGFWARSYKEELPNEGLFVRFLVRMEDVSERVNAELTEEMTQDERDAKIREMGKTISDEATNGNHYDANVKSFFHGNEFYLFVYETFNDVRLVGAPPSSVGKFGGDTDNWMWPRHTGDFSMFRVYTAPDGSPAEYSEENIPLKPKHSLPVSVDGVKDGDFTMIFGYPGSTDRFLSSYGVQQAIDKYNPTVVKIREEKLAIMKKYMEADEATRIQYSSKYARVSNYWKYFIGQTEQLKNNKVYDKKLVIEEDFDNWVSANPARKEKYGQALPLLKNAYAESDSYVAANVYVIEAGLTGSDLALFAFRFNRLMGATFSMKEQMEAKMKEAKTDEEKQAIKEEYEGKINSVMASLNEQVESHFKDYNQALDKELFASLFKMYSKDVKPDQQPEFFAMVNKKYKGDWDKFADKVYDKSFLVSKERVLEYLEDPSQKELDNDLASIVGNELYTMYRGSSEAHADVDANMEKGYRLFTAGLREMNPDKNYAPDANSTMRVTYGNVGSYHPKDGVFYNYYTTADGILQKEDPNDPEFVVPEKLQEMIKEGDFGPYANEEGKLPVCFISNNDITGGNSGSPVINAKGELIGCAFDGNWEAMSGDIFFEDRLQRTISVDSRYILFIIDKYAGATNLIEEMNIVRSAASETPSVESKKEIDEAVNVQN</sequence>
<dbReference type="EC" id="3.4.14.-" evidence="7"/>
<dbReference type="eggNOG" id="COG3591">
    <property type="taxonomic scope" value="Bacteria"/>
</dbReference>
<accession>G8R8Y7</accession>
<dbReference type="Pfam" id="PF10459">
    <property type="entry name" value="Peptidase_S46"/>
    <property type="match status" value="1"/>
</dbReference>
<organism evidence="8 9">
    <name type="scientific">Owenweeksia hongkongensis (strain DSM 17368 / CIP 108786 / JCM 12287 / NRRL B-23963 / UST20020801)</name>
    <dbReference type="NCBI Taxonomy" id="926562"/>
    <lineage>
        <taxon>Bacteria</taxon>
        <taxon>Pseudomonadati</taxon>
        <taxon>Bacteroidota</taxon>
        <taxon>Flavobacteriia</taxon>
        <taxon>Flavobacteriales</taxon>
        <taxon>Owenweeksiaceae</taxon>
        <taxon>Owenweeksia</taxon>
    </lineage>
</organism>
<evidence type="ECO:0000313" key="9">
    <source>
        <dbReference type="Proteomes" id="UP000005631"/>
    </source>
</evidence>
<evidence type="ECO:0000256" key="2">
    <source>
        <dbReference type="ARBA" id="ARBA00022438"/>
    </source>
</evidence>
<dbReference type="MEROPS" id="S46.002"/>